<evidence type="ECO:0000256" key="1">
    <source>
        <dbReference type="SAM" id="Phobius"/>
    </source>
</evidence>
<sequence>MKADTPTGGYRQEIRATANLFGWGLAWIATLALARFGPELLWGPTQQVASWAAVILNLAAGIGWIVAFTRFLRAVDELQRQIILGALAITLGAGWVAGLGYVVADAAGLLSFDVDIAAFSVFLGIVFLITFLVGRIRYR</sequence>
<keyword evidence="1" id="KW-0812">Transmembrane</keyword>
<gene>
    <name evidence="2" type="ORF">MRBLWS13_003048</name>
</gene>
<dbReference type="EMBL" id="CP151632">
    <property type="protein sequence ID" value="WZO35348.1"/>
    <property type="molecule type" value="Genomic_DNA"/>
</dbReference>
<keyword evidence="1" id="KW-1133">Transmembrane helix</keyword>
<feature type="transmembrane region" description="Helical" evidence="1">
    <location>
        <begin position="20"/>
        <end position="37"/>
    </location>
</feature>
<dbReference type="AlphaFoldDB" id="A0AAU6SEM2"/>
<organism evidence="2">
    <name type="scientific">Microbacterium sp. LWS13-1.2</name>
    <dbReference type="NCBI Taxonomy" id="3135264"/>
    <lineage>
        <taxon>Bacteria</taxon>
        <taxon>Bacillati</taxon>
        <taxon>Actinomycetota</taxon>
        <taxon>Actinomycetes</taxon>
        <taxon>Micrococcales</taxon>
        <taxon>Microbacteriaceae</taxon>
        <taxon>Microbacterium</taxon>
    </lineage>
</organism>
<keyword evidence="1" id="KW-0472">Membrane</keyword>
<feature type="transmembrane region" description="Helical" evidence="1">
    <location>
        <begin position="84"/>
        <end position="104"/>
    </location>
</feature>
<reference evidence="2" key="1">
    <citation type="submission" date="2024-04" db="EMBL/GenBank/DDBJ databases">
        <authorList>
            <person name="Roder T."/>
            <person name="Oberhansli S."/>
            <person name="Kreuzer M."/>
        </authorList>
    </citation>
    <scope>NUCLEOTIDE SEQUENCE</scope>
    <source>
        <strain evidence="2">LWS13-1.2</strain>
    </source>
</reference>
<accession>A0AAU6SEM2</accession>
<proteinExistence type="predicted"/>
<name>A0AAU6SEM2_9MICO</name>
<protein>
    <submittedName>
        <fullName evidence="2">Uncharacterized protein</fullName>
    </submittedName>
</protein>
<feature type="transmembrane region" description="Helical" evidence="1">
    <location>
        <begin position="49"/>
        <end position="72"/>
    </location>
</feature>
<feature type="transmembrane region" description="Helical" evidence="1">
    <location>
        <begin position="116"/>
        <end position="134"/>
    </location>
</feature>
<evidence type="ECO:0000313" key="2">
    <source>
        <dbReference type="EMBL" id="WZO35348.1"/>
    </source>
</evidence>
<dbReference type="RefSeq" id="WP_349426187.1">
    <property type="nucleotide sequence ID" value="NZ_CP151632.1"/>
</dbReference>